<dbReference type="GO" id="GO:0008237">
    <property type="term" value="F:metallopeptidase activity"/>
    <property type="evidence" value="ECO:0007669"/>
    <property type="project" value="UniProtKB-KW"/>
</dbReference>
<comment type="caution">
    <text evidence="15">The sequence shown here is derived from an EMBL/GenBank/DDBJ whole genome shotgun (WGS) entry which is preliminary data.</text>
</comment>
<dbReference type="GO" id="GO:0046872">
    <property type="term" value="F:metal ion binding"/>
    <property type="evidence" value="ECO:0007669"/>
    <property type="project" value="UniProtKB-KW"/>
</dbReference>
<sequence>MEKYVEHFTTGNVNDHKDASRLWIKDVNPVVEVVVNKLSNAFVSSGVRAEFEGFVAAVKKETSKNFAHLVSKAEEILQRLTWGKAYEKDTFLKPDFTALDLIAYGVSGVAVGINIPNYNDIRQNEGFKNVSLSNSLSAQPKQRINFISEEDENLIFEYNERAFEVQIGLHEDMAVERCSRLQKNANGSFNFDQENTVDILTGEKITSWYQPGETWAGLFGQACCSYEECKAEAVGFVLCGDDDILKIFGYEGVLAENIIHSNWLSSILK</sequence>
<organism evidence="15 16">
    <name type="scientific">Pristionchus entomophagus</name>
    <dbReference type="NCBI Taxonomy" id="358040"/>
    <lineage>
        <taxon>Eukaryota</taxon>
        <taxon>Metazoa</taxon>
        <taxon>Ecdysozoa</taxon>
        <taxon>Nematoda</taxon>
        <taxon>Chromadorea</taxon>
        <taxon>Rhabditida</taxon>
        <taxon>Rhabditina</taxon>
        <taxon>Diplogasteromorpha</taxon>
        <taxon>Diplogasteroidea</taxon>
        <taxon>Neodiplogasteridae</taxon>
        <taxon>Pristionchus</taxon>
    </lineage>
</organism>
<dbReference type="FunFam" id="3.30.540.30:FF:000001">
    <property type="entry name" value="Dipeptidyl peptidase 3"/>
    <property type="match status" value="1"/>
</dbReference>
<name>A0AAV5SFM2_9BILA</name>
<dbReference type="GO" id="GO:0005737">
    <property type="term" value="C:cytoplasm"/>
    <property type="evidence" value="ECO:0007669"/>
    <property type="project" value="UniProtKB-SubCell"/>
</dbReference>
<keyword evidence="12" id="KW-0482">Metalloprotease</keyword>
<keyword evidence="7" id="KW-0963">Cytoplasm</keyword>
<evidence type="ECO:0000256" key="13">
    <source>
        <dbReference type="ARBA" id="ARBA00031288"/>
    </source>
</evidence>
<evidence type="ECO:0000256" key="11">
    <source>
        <dbReference type="ARBA" id="ARBA00022833"/>
    </source>
</evidence>
<comment type="subcellular location">
    <subcellularLocation>
        <location evidence="3">Cytoplasm</location>
    </subcellularLocation>
</comment>
<evidence type="ECO:0000256" key="6">
    <source>
        <dbReference type="ARBA" id="ARBA00022438"/>
    </source>
</evidence>
<comment type="catalytic activity">
    <reaction evidence="1">
        <text>Release of an N-terminal dipeptide from a peptide comprising four or more residues, with broad specificity. Also acts on dipeptidyl 2-naphthylamides.</text>
        <dbReference type="EC" id="3.4.14.4"/>
    </reaction>
</comment>
<dbReference type="Pfam" id="PF03571">
    <property type="entry name" value="Peptidase_M49"/>
    <property type="match status" value="1"/>
</dbReference>
<dbReference type="GO" id="GO:0008239">
    <property type="term" value="F:dipeptidyl-peptidase activity"/>
    <property type="evidence" value="ECO:0007669"/>
    <property type="project" value="UniProtKB-EC"/>
</dbReference>
<proteinExistence type="inferred from homology"/>
<keyword evidence="8" id="KW-0645">Protease</keyword>
<evidence type="ECO:0000256" key="9">
    <source>
        <dbReference type="ARBA" id="ARBA00022723"/>
    </source>
</evidence>
<evidence type="ECO:0000256" key="14">
    <source>
        <dbReference type="ARBA" id="ARBA00032119"/>
    </source>
</evidence>
<dbReference type="GO" id="GO:0006508">
    <property type="term" value="P:proteolysis"/>
    <property type="evidence" value="ECO:0007669"/>
    <property type="project" value="UniProtKB-KW"/>
</dbReference>
<dbReference type="Proteomes" id="UP001432027">
    <property type="component" value="Unassembled WGS sequence"/>
</dbReference>
<keyword evidence="6" id="KW-0031">Aminopeptidase</keyword>
<evidence type="ECO:0000256" key="10">
    <source>
        <dbReference type="ARBA" id="ARBA00022801"/>
    </source>
</evidence>
<accession>A0AAV5SFM2</accession>
<keyword evidence="9" id="KW-0479">Metal-binding</keyword>
<evidence type="ECO:0000313" key="16">
    <source>
        <dbReference type="Proteomes" id="UP001432027"/>
    </source>
</evidence>
<reference evidence="15" key="1">
    <citation type="submission" date="2023-10" db="EMBL/GenBank/DDBJ databases">
        <title>Genome assembly of Pristionchus species.</title>
        <authorList>
            <person name="Yoshida K."/>
            <person name="Sommer R.J."/>
        </authorList>
    </citation>
    <scope>NUCLEOTIDE SEQUENCE</scope>
    <source>
        <strain evidence="15">RS0144</strain>
    </source>
</reference>
<dbReference type="EMBL" id="BTSX01000001">
    <property type="protein sequence ID" value="GMS81422.1"/>
    <property type="molecule type" value="Genomic_DNA"/>
</dbReference>
<evidence type="ECO:0000256" key="3">
    <source>
        <dbReference type="ARBA" id="ARBA00004496"/>
    </source>
</evidence>
<comment type="similarity">
    <text evidence="4">Belongs to the peptidase M49 family.</text>
</comment>
<evidence type="ECO:0000256" key="7">
    <source>
        <dbReference type="ARBA" id="ARBA00022490"/>
    </source>
</evidence>
<evidence type="ECO:0000256" key="8">
    <source>
        <dbReference type="ARBA" id="ARBA00022670"/>
    </source>
</evidence>
<evidence type="ECO:0000256" key="5">
    <source>
        <dbReference type="ARBA" id="ARBA00012063"/>
    </source>
</evidence>
<protein>
    <recommendedName>
        <fullName evidence="5">dipeptidyl-peptidase III</fullName>
        <ecNumber evidence="5">3.4.14.4</ecNumber>
    </recommendedName>
    <alternativeName>
        <fullName evidence="13">Dipeptidyl aminopeptidase III</fullName>
    </alternativeName>
    <alternativeName>
        <fullName evidence="14">Dipeptidyl peptidase III</fullName>
    </alternativeName>
</protein>
<dbReference type="Gene3D" id="3.30.540.30">
    <property type="match status" value="2"/>
</dbReference>
<keyword evidence="10" id="KW-0378">Hydrolase</keyword>
<evidence type="ECO:0000256" key="12">
    <source>
        <dbReference type="ARBA" id="ARBA00023049"/>
    </source>
</evidence>
<dbReference type="InterPro" id="IPR039461">
    <property type="entry name" value="Peptidase_M49"/>
</dbReference>
<gene>
    <name evidence="15" type="ORF">PENTCL1PPCAC_3597</name>
</gene>
<evidence type="ECO:0000313" key="15">
    <source>
        <dbReference type="EMBL" id="GMS81422.1"/>
    </source>
</evidence>
<evidence type="ECO:0000256" key="2">
    <source>
        <dbReference type="ARBA" id="ARBA00001947"/>
    </source>
</evidence>
<comment type="cofactor">
    <cofactor evidence="2">
        <name>Zn(2+)</name>
        <dbReference type="ChEBI" id="CHEBI:29105"/>
    </cofactor>
</comment>
<dbReference type="PANTHER" id="PTHR23422">
    <property type="entry name" value="DIPEPTIDYL PEPTIDASE III-RELATED"/>
    <property type="match status" value="1"/>
</dbReference>
<evidence type="ECO:0000256" key="1">
    <source>
        <dbReference type="ARBA" id="ARBA00001336"/>
    </source>
</evidence>
<dbReference type="AlphaFoldDB" id="A0AAV5SFM2"/>
<keyword evidence="16" id="KW-1185">Reference proteome</keyword>
<dbReference type="EC" id="3.4.14.4" evidence="5"/>
<evidence type="ECO:0000256" key="4">
    <source>
        <dbReference type="ARBA" id="ARBA00010200"/>
    </source>
</evidence>
<dbReference type="PANTHER" id="PTHR23422:SF11">
    <property type="entry name" value="DIPEPTIDYL PEPTIDASE 3"/>
    <property type="match status" value="1"/>
</dbReference>
<keyword evidence="11" id="KW-0862">Zinc</keyword>
<dbReference type="GO" id="GO:0004177">
    <property type="term" value="F:aminopeptidase activity"/>
    <property type="evidence" value="ECO:0007669"/>
    <property type="project" value="UniProtKB-KW"/>
</dbReference>